<dbReference type="InterPro" id="IPR011992">
    <property type="entry name" value="EF-hand-dom_pair"/>
</dbReference>
<comment type="caution">
    <text evidence="4">The sequence shown here is derived from an EMBL/GenBank/DDBJ whole genome shotgun (WGS) entry which is preliminary data.</text>
</comment>
<evidence type="ECO:0000256" key="1">
    <source>
        <dbReference type="ARBA" id="ARBA00022837"/>
    </source>
</evidence>
<dbReference type="Gene3D" id="1.10.238.10">
    <property type="entry name" value="EF-hand"/>
    <property type="match status" value="1"/>
</dbReference>
<evidence type="ECO:0000259" key="3">
    <source>
        <dbReference type="PROSITE" id="PS50222"/>
    </source>
</evidence>
<keyword evidence="5" id="KW-1185">Reference proteome</keyword>
<evidence type="ECO:0000313" key="5">
    <source>
        <dbReference type="Proteomes" id="UP000037460"/>
    </source>
</evidence>
<dbReference type="GO" id="GO:0005509">
    <property type="term" value="F:calcium ion binding"/>
    <property type="evidence" value="ECO:0007669"/>
    <property type="project" value="InterPro"/>
</dbReference>
<dbReference type="Proteomes" id="UP000037460">
    <property type="component" value="Unassembled WGS sequence"/>
</dbReference>
<dbReference type="PROSITE" id="PS50222">
    <property type="entry name" value="EF_HAND_2"/>
    <property type="match status" value="1"/>
</dbReference>
<keyword evidence="1" id="KW-0106">Calcium</keyword>
<proteinExistence type="predicted"/>
<dbReference type="EMBL" id="JWZX01002477">
    <property type="protein sequence ID" value="KOO29002.1"/>
    <property type="molecule type" value="Genomic_DNA"/>
</dbReference>
<accession>A0A0M0JRU1</accession>
<sequence>MEPSPFSPTKKLRASMGGMRLRSARGEGPTAGGAGFLQTVSEAPPPKPLGVAGGELLPAQQHRIKMAIGLWEVHTGMGGTIGAAWKALLRREFAALRDGERAEIELAVAQHVKQSNFKKRVDERAWTNEEKDKLVNLFHIIDADEGGSISRHEFLEIASLAELGRAELGRVFDQHVLTDRRRTARTPGGTVELTLAQFTRLIENLDDAMLSKVRACLHGLVEKRSGRESLLVFDDGKQQLWRLVPGGRTLVRKPKNTEAGGALNTIDSMVM</sequence>
<dbReference type="InterPro" id="IPR002048">
    <property type="entry name" value="EF_hand_dom"/>
</dbReference>
<dbReference type="AlphaFoldDB" id="A0A0M0JRU1"/>
<organism evidence="4 5">
    <name type="scientific">Chrysochromulina tobinii</name>
    <dbReference type="NCBI Taxonomy" id="1460289"/>
    <lineage>
        <taxon>Eukaryota</taxon>
        <taxon>Haptista</taxon>
        <taxon>Haptophyta</taxon>
        <taxon>Prymnesiophyceae</taxon>
        <taxon>Prymnesiales</taxon>
        <taxon>Chrysochromulinaceae</taxon>
        <taxon>Chrysochromulina</taxon>
    </lineage>
</organism>
<gene>
    <name evidence="4" type="ORF">Ctob_004895</name>
</gene>
<reference evidence="5" key="1">
    <citation type="journal article" date="2015" name="PLoS Genet.">
        <title>Genome Sequence and Transcriptome Analyses of Chrysochromulina tobin: Metabolic Tools for Enhanced Algal Fitness in the Prominent Order Prymnesiales (Haptophyceae).</title>
        <authorList>
            <person name="Hovde B.T."/>
            <person name="Deodato C.R."/>
            <person name="Hunsperger H.M."/>
            <person name="Ryken S.A."/>
            <person name="Yost W."/>
            <person name="Jha R.K."/>
            <person name="Patterson J."/>
            <person name="Monnat R.J. Jr."/>
            <person name="Barlow S.B."/>
            <person name="Starkenburg S.R."/>
            <person name="Cattolico R.A."/>
        </authorList>
    </citation>
    <scope>NUCLEOTIDE SEQUENCE</scope>
    <source>
        <strain evidence="5">CCMP291</strain>
    </source>
</reference>
<protein>
    <recommendedName>
        <fullName evidence="3">EF-hand domain-containing protein</fullName>
    </recommendedName>
</protein>
<dbReference type="SUPFAM" id="SSF47473">
    <property type="entry name" value="EF-hand"/>
    <property type="match status" value="1"/>
</dbReference>
<feature type="domain" description="EF-hand" evidence="3">
    <location>
        <begin position="129"/>
        <end position="164"/>
    </location>
</feature>
<evidence type="ECO:0000313" key="4">
    <source>
        <dbReference type="EMBL" id="KOO29002.1"/>
    </source>
</evidence>
<dbReference type="InterPro" id="IPR018247">
    <property type="entry name" value="EF_Hand_1_Ca_BS"/>
</dbReference>
<evidence type="ECO:0000256" key="2">
    <source>
        <dbReference type="SAM" id="MobiDB-lite"/>
    </source>
</evidence>
<feature type="region of interest" description="Disordered" evidence="2">
    <location>
        <begin position="1"/>
        <end position="38"/>
    </location>
</feature>
<dbReference type="PROSITE" id="PS00018">
    <property type="entry name" value="EF_HAND_1"/>
    <property type="match status" value="1"/>
</dbReference>
<name>A0A0M0JRU1_9EUKA</name>